<evidence type="ECO:0000313" key="4">
    <source>
        <dbReference type="EMBL" id="JAN29827.1"/>
    </source>
</evidence>
<dbReference type="InterPro" id="IPR053358">
    <property type="entry name" value="Diff-assoc_signaling"/>
</dbReference>
<dbReference type="AlphaFoldDB" id="A0A0P5I0U6"/>
<proteinExistence type="predicted"/>
<name>A0A0P5I0U6_9CRUS</name>
<dbReference type="PANTHER" id="PTHR34261:SF1">
    <property type="entry name" value="TUBULIN POLYMERIZATION-PROMOTING PROTEIN"/>
    <property type="match status" value="1"/>
</dbReference>
<feature type="signal peptide" evidence="2">
    <location>
        <begin position="1"/>
        <end position="22"/>
    </location>
</feature>
<evidence type="ECO:0000259" key="3">
    <source>
        <dbReference type="Pfam" id="PF24494"/>
    </source>
</evidence>
<organism evidence="4">
    <name type="scientific">Daphnia magna</name>
    <dbReference type="NCBI Taxonomy" id="35525"/>
    <lineage>
        <taxon>Eukaryota</taxon>
        <taxon>Metazoa</taxon>
        <taxon>Ecdysozoa</taxon>
        <taxon>Arthropoda</taxon>
        <taxon>Crustacea</taxon>
        <taxon>Branchiopoda</taxon>
        <taxon>Diplostraca</taxon>
        <taxon>Cladocera</taxon>
        <taxon>Anomopoda</taxon>
        <taxon>Daphniidae</taxon>
        <taxon>Daphnia</taxon>
    </lineage>
</organism>
<dbReference type="Gene3D" id="3.90.210.10">
    <property type="entry name" value="Heat-Labile Enterotoxin, subunit A"/>
    <property type="match status" value="1"/>
</dbReference>
<dbReference type="OrthoDB" id="8913316at2759"/>
<protein>
    <recommendedName>
        <fullName evidence="3">DUF7587 domain-containing protein</fullName>
    </recommendedName>
</protein>
<dbReference type="Pfam" id="PF24494">
    <property type="entry name" value="DUF7587"/>
    <property type="match status" value="1"/>
</dbReference>
<keyword evidence="2" id="KW-0732">Signal</keyword>
<feature type="region of interest" description="Disordered" evidence="1">
    <location>
        <begin position="431"/>
        <end position="456"/>
    </location>
</feature>
<accession>A0A0P5I0U6</accession>
<feature type="compositionally biased region" description="Basic and acidic residues" evidence="1">
    <location>
        <begin position="431"/>
        <end position="447"/>
    </location>
</feature>
<sequence>MRVAVLLIAFASLALCSYFVEAGWPIAENGKVCRSQCLKNFRLDYFTCATNLFEPWNNKEKCNPARVIGNGKSVLTKTQLEFCMSECNTQGYSYTWCWTHTSWDYCEPSSTRVRQHITRWGEYCTGPCTKDGTDFYWCRRGSAYNSIDTWDYCSPEVGITRYEFKCKPGHPCAKHGGKEYYWCYVESNHLKWDWDYCSPPYDLFEFMDDYTLNFVGNFNVPDHQDLQQRFQIRSKRYSGDWPGYPFLYRILAGGRILPPERDDNEGTGLDGIVSRSLRNNRERPTINQRIQIPIHVARNPNDTPWISTSANFNLQDCTIRRSVERRYKYNARDSHALYLVTIDVRYLAVGNQGRLNEPTVVNLDDDRVRNALLSSNRQALNYARSWNEVLIYWAIPSQAIVNSRRYYFNPYTNRVEAMTPIENPNYCREGCKEQRPKDEDFSDEDRSYGGGYPNYL</sequence>
<reference evidence="4" key="1">
    <citation type="submission" date="2015-10" db="EMBL/GenBank/DDBJ databases">
        <title>EvidentialGene: Evidence-directed Construction of Complete mRNA Transcriptomes without Genomes.</title>
        <authorList>
            <person name="Gilbert D.G."/>
        </authorList>
    </citation>
    <scope>NUCLEOTIDE SEQUENCE</scope>
</reference>
<dbReference type="InterPro" id="IPR056009">
    <property type="entry name" value="DUF7587"/>
</dbReference>
<evidence type="ECO:0000256" key="1">
    <source>
        <dbReference type="SAM" id="MobiDB-lite"/>
    </source>
</evidence>
<evidence type="ECO:0000256" key="2">
    <source>
        <dbReference type="SAM" id="SignalP"/>
    </source>
</evidence>
<dbReference type="EMBL" id="GDIQ01064910">
    <property type="protein sequence ID" value="JAN29827.1"/>
    <property type="molecule type" value="Transcribed_RNA"/>
</dbReference>
<feature type="chain" id="PRO_5007422342" description="DUF7587 domain-containing protein" evidence="2">
    <location>
        <begin position="23"/>
        <end position="456"/>
    </location>
</feature>
<dbReference type="PANTHER" id="PTHR34261">
    <property type="entry name" value="APC REGULATOR OF WNT-SIGNALING PATHWAY-RELATED"/>
    <property type="match status" value="1"/>
</dbReference>
<feature type="domain" description="DUF7587" evidence="3">
    <location>
        <begin position="290"/>
        <end position="403"/>
    </location>
</feature>